<evidence type="ECO:0000256" key="2">
    <source>
        <dbReference type="ARBA" id="ARBA00022884"/>
    </source>
</evidence>
<dbReference type="AlphaFoldDB" id="A0A6J1BQX2"/>
<evidence type="ECO:0000313" key="7">
    <source>
        <dbReference type="Proteomes" id="UP000504603"/>
    </source>
</evidence>
<evidence type="ECO:0000256" key="4">
    <source>
        <dbReference type="PROSITE-ProRule" id="PRU00176"/>
    </source>
</evidence>
<name>A0A6J1BQX2_MOMCH</name>
<sequence length="585" mass="66009">MGATGTVRLQKNLDPGAEEFRPGNYTNPTQVTAAVFGPPLRHVYYSFPPPVNEPFGSAALTYTPQFPVNAAYVNPLEEIVLPQVQPLSPCPTRSLLLSAVPSDVSESVVRRDLEGFGDVRGVQMERIGDGIVTVHFYNLRHAERALREMRIQHSLRQKQFRNDHSWFPQNNFGPPPRLARALIGGHPVWAEFVIPASNTAVPDGNNQGTVVVFNLDSDVSASTLKEIFQRFGLVKELRETPLKKHQRFIEFFDVRDAARAVKEMNGKEIHGKPVVVEFSHPGGHSRKFFNPMIAAGTLRSRHQQQPPPARPHRPFYSQAQFSPKKLHYVNGRSFNYADNVVDKLQPLNCSGNGGNGIERRDSVGTSRRINTKKIINRQSPPALKQEPQPRISIRLRKNNFLKKCDPRFSISENAMEDEKSDCGDSRTTVMIKNIPNKYSLKLLLKMLDKQCMEWNEEIANDGKDLPLSSYDFVYLPIDFKNKCNVGYGFVNMTSPQGAWRLYKALHLQPWQVFNSRKICQVTYARLQGLEALKEHFRNSKFPREMEQYELPVVFSPPRDGVQLTEPVAVAGDMHVEGGDDGGGRG</sequence>
<dbReference type="RefSeq" id="XP_022131402.1">
    <property type="nucleotide sequence ID" value="XM_022275710.1"/>
</dbReference>
<dbReference type="GeneID" id="111004626"/>
<keyword evidence="1" id="KW-0677">Repeat</keyword>
<evidence type="ECO:0000256" key="5">
    <source>
        <dbReference type="SAM" id="MobiDB-lite"/>
    </source>
</evidence>
<dbReference type="FunFam" id="3.30.70.330:FF:000101">
    <property type="entry name" value="Protein MEI2-like 1"/>
    <property type="match status" value="1"/>
</dbReference>
<dbReference type="Pfam" id="PF00076">
    <property type="entry name" value="RRM_1"/>
    <property type="match status" value="1"/>
</dbReference>
<feature type="region of interest" description="Disordered" evidence="5">
    <location>
        <begin position="1"/>
        <end position="21"/>
    </location>
</feature>
<dbReference type="InterPro" id="IPR012677">
    <property type="entry name" value="Nucleotide-bd_a/b_plait_sf"/>
</dbReference>
<dbReference type="FunFam" id="3.30.70.330:FF:001402">
    <property type="entry name" value="Terminal EAR1-like 1"/>
    <property type="match status" value="1"/>
</dbReference>
<feature type="domain" description="RRM" evidence="6">
    <location>
        <begin position="208"/>
        <end position="281"/>
    </location>
</feature>
<dbReference type="SMART" id="SM00360">
    <property type="entry name" value="RRM"/>
    <property type="match status" value="2"/>
</dbReference>
<evidence type="ECO:0000256" key="3">
    <source>
        <dbReference type="ARBA" id="ARBA00023254"/>
    </source>
</evidence>
<reference evidence="8" key="1">
    <citation type="submission" date="2025-08" db="UniProtKB">
        <authorList>
            <consortium name="RefSeq"/>
        </authorList>
    </citation>
    <scope>IDENTIFICATION</scope>
    <source>
        <strain evidence="8">OHB3-1</strain>
    </source>
</reference>
<dbReference type="InterPro" id="IPR035979">
    <property type="entry name" value="RBD_domain_sf"/>
</dbReference>
<dbReference type="GO" id="GO:0051321">
    <property type="term" value="P:meiotic cell cycle"/>
    <property type="evidence" value="ECO:0007669"/>
    <property type="project" value="UniProtKB-KW"/>
</dbReference>
<dbReference type="InterPro" id="IPR007201">
    <property type="entry name" value="Mei2-like_Rrm_C"/>
</dbReference>
<feature type="domain" description="RRM" evidence="6">
    <location>
        <begin position="93"/>
        <end position="156"/>
    </location>
</feature>
<dbReference type="OrthoDB" id="417481at2759"/>
<dbReference type="KEGG" id="mcha:111004626"/>
<dbReference type="Pfam" id="PF04059">
    <property type="entry name" value="RRM_2"/>
    <property type="match status" value="1"/>
</dbReference>
<dbReference type="Gene3D" id="3.30.70.330">
    <property type="match status" value="2"/>
</dbReference>
<dbReference type="Proteomes" id="UP000504603">
    <property type="component" value="Unplaced"/>
</dbReference>
<dbReference type="SUPFAM" id="SSF54928">
    <property type="entry name" value="RNA-binding domain, RBD"/>
    <property type="match status" value="2"/>
</dbReference>
<accession>A0A6J1BQX2</accession>
<dbReference type="PROSITE" id="PS50102">
    <property type="entry name" value="RRM"/>
    <property type="match status" value="2"/>
</dbReference>
<keyword evidence="3" id="KW-0469">Meiosis</keyword>
<proteinExistence type="predicted"/>
<dbReference type="PANTHER" id="PTHR23189">
    <property type="entry name" value="RNA RECOGNITION MOTIF-CONTAINING"/>
    <property type="match status" value="1"/>
</dbReference>
<evidence type="ECO:0000259" key="6">
    <source>
        <dbReference type="PROSITE" id="PS50102"/>
    </source>
</evidence>
<keyword evidence="2 4" id="KW-0694">RNA-binding</keyword>
<gene>
    <name evidence="8" type="primary">LOC111004626</name>
</gene>
<organism evidence="7 8">
    <name type="scientific">Momordica charantia</name>
    <name type="common">Bitter gourd</name>
    <name type="synonym">Balsam pear</name>
    <dbReference type="NCBI Taxonomy" id="3673"/>
    <lineage>
        <taxon>Eukaryota</taxon>
        <taxon>Viridiplantae</taxon>
        <taxon>Streptophyta</taxon>
        <taxon>Embryophyta</taxon>
        <taxon>Tracheophyta</taxon>
        <taxon>Spermatophyta</taxon>
        <taxon>Magnoliopsida</taxon>
        <taxon>eudicotyledons</taxon>
        <taxon>Gunneridae</taxon>
        <taxon>Pentapetalae</taxon>
        <taxon>rosids</taxon>
        <taxon>fabids</taxon>
        <taxon>Cucurbitales</taxon>
        <taxon>Cucurbitaceae</taxon>
        <taxon>Momordiceae</taxon>
        <taxon>Momordica</taxon>
    </lineage>
</organism>
<evidence type="ECO:0000313" key="8">
    <source>
        <dbReference type="RefSeq" id="XP_022131402.1"/>
    </source>
</evidence>
<dbReference type="GO" id="GO:0003723">
    <property type="term" value="F:RNA binding"/>
    <property type="evidence" value="ECO:0007669"/>
    <property type="project" value="UniProtKB-UniRule"/>
</dbReference>
<protein>
    <submittedName>
        <fullName evidence="8">Protein terminal ear1 isoform X1</fullName>
    </submittedName>
</protein>
<evidence type="ECO:0000256" key="1">
    <source>
        <dbReference type="ARBA" id="ARBA00022737"/>
    </source>
</evidence>
<dbReference type="InterPro" id="IPR000504">
    <property type="entry name" value="RRM_dom"/>
</dbReference>
<keyword evidence="7" id="KW-1185">Reference proteome</keyword>